<keyword evidence="1" id="KW-0472">Membrane</keyword>
<dbReference type="EMBL" id="FNUV01000005">
    <property type="protein sequence ID" value="SEF92150.1"/>
    <property type="molecule type" value="Genomic_DNA"/>
</dbReference>
<dbReference type="PANTHER" id="PTHR14969:SF13">
    <property type="entry name" value="AT30094P"/>
    <property type="match status" value="1"/>
</dbReference>
<evidence type="ECO:0000259" key="2">
    <source>
        <dbReference type="SMART" id="SM00014"/>
    </source>
</evidence>
<proteinExistence type="predicted"/>
<evidence type="ECO:0000256" key="1">
    <source>
        <dbReference type="SAM" id="Phobius"/>
    </source>
</evidence>
<dbReference type="Proteomes" id="UP000236735">
    <property type="component" value="Unassembled WGS sequence"/>
</dbReference>
<keyword evidence="1" id="KW-0812">Transmembrane</keyword>
<gene>
    <name evidence="3" type="ORF">SAMN05216354_2123</name>
</gene>
<dbReference type="Gene3D" id="1.20.144.10">
    <property type="entry name" value="Phosphatidic acid phosphatase type 2/haloperoxidase"/>
    <property type="match status" value="1"/>
</dbReference>
<feature type="transmembrane region" description="Helical" evidence="1">
    <location>
        <begin position="38"/>
        <end position="60"/>
    </location>
</feature>
<reference evidence="3 4" key="1">
    <citation type="submission" date="2016-10" db="EMBL/GenBank/DDBJ databases">
        <authorList>
            <person name="de Groot N.N."/>
        </authorList>
    </citation>
    <scope>NUCLEOTIDE SEQUENCE [LARGE SCALE GENOMIC DNA]</scope>
    <source>
        <strain evidence="3 4">AR32</strain>
    </source>
</reference>
<organism evidence="3 4">
    <name type="scientific">Xylanibacter ruminicola</name>
    <name type="common">Prevotella ruminicola</name>
    <dbReference type="NCBI Taxonomy" id="839"/>
    <lineage>
        <taxon>Bacteria</taxon>
        <taxon>Pseudomonadati</taxon>
        <taxon>Bacteroidota</taxon>
        <taxon>Bacteroidia</taxon>
        <taxon>Bacteroidales</taxon>
        <taxon>Prevotellaceae</taxon>
        <taxon>Xylanibacter</taxon>
    </lineage>
</organism>
<sequence>MFIDILLTADGLLSTLEQLDKQMLLAVNGSESLYLDRLVLTLTHGATWIPLYISLFYLVLRNNNSLKRVLSVLFAAGLCYLLAGAVDDGIIKPLVARWRPTHDPEIGLMVDIVDGYRGGKYGFFSAHASNTFSIAILFCWIVRSRLLTTALIIWSFTNCWTRLYLGVHYPGDILVGLIWGGVSSSFVYFLYHFTLDRNRPRQIRLNQYTRTGYAYEDCNIPVFVLVVTLAFALLKACFL</sequence>
<name>A0A1H5VY67_XYLRU</name>
<dbReference type="AlphaFoldDB" id="A0A1H5VY67"/>
<feature type="transmembrane region" description="Helical" evidence="1">
    <location>
        <begin position="212"/>
        <end position="234"/>
    </location>
</feature>
<protein>
    <submittedName>
        <fullName evidence="3">Undecaprenyl-diphosphatase</fullName>
    </submittedName>
</protein>
<accession>A0A1H5VY67</accession>
<feature type="transmembrane region" description="Helical" evidence="1">
    <location>
        <begin position="69"/>
        <end position="86"/>
    </location>
</feature>
<dbReference type="InterPro" id="IPR036938">
    <property type="entry name" value="PAP2/HPO_sf"/>
</dbReference>
<feature type="domain" description="Phosphatidic acid phosphatase type 2/haloperoxidase" evidence="2">
    <location>
        <begin position="76"/>
        <end position="188"/>
    </location>
</feature>
<dbReference type="PANTHER" id="PTHR14969">
    <property type="entry name" value="SPHINGOSINE-1-PHOSPHATE PHOSPHOHYDROLASE"/>
    <property type="match status" value="1"/>
</dbReference>
<keyword evidence="1" id="KW-1133">Transmembrane helix</keyword>
<feature type="transmembrane region" description="Helical" evidence="1">
    <location>
        <begin position="149"/>
        <end position="167"/>
    </location>
</feature>
<dbReference type="Pfam" id="PF01569">
    <property type="entry name" value="PAP2"/>
    <property type="match status" value="1"/>
</dbReference>
<dbReference type="SMART" id="SM00014">
    <property type="entry name" value="acidPPc"/>
    <property type="match status" value="1"/>
</dbReference>
<dbReference type="InterPro" id="IPR000326">
    <property type="entry name" value="PAP2/HPO"/>
</dbReference>
<feature type="transmembrane region" description="Helical" evidence="1">
    <location>
        <begin position="121"/>
        <end position="142"/>
    </location>
</feature>
<evidence type="ECO:0000313" key="4">
    <source>
        <dbReference type="Proteomes" id="UP000236735"/>
    </source>
</evidence>
<dbReference type="SUPFAM" id="SSF48317">
    <property type="entry name" value="Acid phosphatase/Vanadium-dependent haloperoxidase"/>
    <property type="match status" value="1"/>
</dbReference>
<evidence type="ECO:0000313" key="3">
    <source>
        <dbReference type="EMBL" id="SEF92150.1"/>
    </source>
</evidence>
<feature type="transmembrane region" description="Helical" evidence="1">
    <location>
        <begin position="173"/>
        <end position="191"/>
    </location>
</feature>